<dbReference type="AlphaFoldDB" id="A0A017TBA4"/>
<dbReference type="InterPro" id="IPR050764">
    <property type="entry name" value="CbbQ/NirQ/NorQ/GpvN"/>
</dbReference>
<evidence type="ECO:0000313" key="5">
    <source>
        <dbReference type="EMBL" id="EYF06538.1"/>
    </source>
</evidence>
<name>A0A017TBA4_9BACT</name>
<organism evidence="5 6">
    <name type="scientific">Chondromyces apiculatus DSM 436</name>
    <dbReference type="NCBI Taxonomy" id="1192034"/>
    <lineage>
        <taxon>Bacteria</taxon>
        <taxon>Pseudomonadati</taxon>
        <taxon>Myxococcota</taxon>
        <taxon>Polyangia</taxon>
        <taxon>Polyangiales</taxon>
        <taxon>Polyangiaceae</taxon>
        <taxon>Chondromyces</taxon>
    </lineage>
</organism>
<dbReference type="Proteomes" id="UP000019678">
    <property type="component" value="Unassembled WGS sequence"/>
</dbReference>
<dbReference type="InterPro" id="IPR003593">
    <property type="entry name" value="AAA+_ATPase"/>
</dbReference>
<dbReference type="InterPro" id="IPR041628">
    <property type="entry name" value="ChlI/MoxR_AAA_lid"/>
</dbReference>
<sequence>MTSALPVAREASPLLMKLRAAVEHALEGKPEAVELALIAMLARGHVLIEDVPGVGKTTLARALAKAVGGELRRVQFTSDLLPSDVLGVSVFDQRNGHFSFKPGPIFANVLLADEINRASPRTQSALLEAMNEGQVSVDGTTTFLPEPFFVLATQNPQDFAGTFPLPESQLDRFMVRIRIGYPPPQVEMRLLLQGGDTDRARGVPQVLDPAQLVAMQREVDRIDLDPSLATYLHAVLMATRTSPTLSLGASPRAGMNLARAARGRAVLQGRSYCIADDIHDLAVPVLAHRVRLSAHAEGYMPSRDECEAAVRDLVARVPVPL</sequence>
<comment type="caution">
    <text evidence="5">The sequence shown here is derived from an EMBL/GenBank/DDBJ whole genome shotgun (WGS) entry which is preliminary data.</text>
</comment>
<dbReference type="Pfam" id="PF17863">
    <property type="entry name" value="AAA_lid_2"/>
    <property type="match status" value="1"/>
</dbReference>
<dbReference type="SMART" id="SM00382">
    <property type="entry name" value="AAA"/>
    <property type="match status" value="1"/>
</dbReference>
<evidence type="ECO:0000259" key="4">
    <source>
        <dbReference type="SMART" id="SM00382"/>
    </source>
</evidence>
<proteinExistence type="inferred from homology"/>
<dbReference type="FunFam" id="3.40.50.300:FF:000640">
    <property type="entry name" value="MoxR family ATPase"/>
    <property type="match status" value="1"/>
</dbReference>
<keyword evidence="1" id="KW-0547">Nucleotide-binding</keyword>
<reference evidence="5 6" key="1">
    <citation type="submission" date="2013-05" db="EMBL/GenBank/DDBJ databases">
        <title>Genome assembly of Chondromyces apiculatus DSM 436.</title>
        <authorList>
            <person name="Sharma G."/>
            <person name="Khatri I."/>
            <person name="Kaur C."/>
            <person name="Mayilraj S."/>
            <person name="Subramanian S."/>
        </authorList>
    </citation>
    <scope>NUCLEOTIDE SEQUENCE [LARGE SCALE GENOMIC DNA]</scope>
    <source>
        <strain evidence="5 6">DSM 436</strain>
    </source>
</reference>
<comment type="similarity">
    <text evidence="3">Belongs to the MoxR family.</text>
</comment>
<dbReference type="Pfam" id="PF07726">
    <property type="entry name" value="AAA_3"/>
    <property type="match status" value="1"/>
</dbReference>
<keyword evidence="2" id="KW-0067">ATP-binding</keyword>
<dbReference type="InterPro" id="IPR011703">
    <property type="entry name" value="ATPase_AAA-3"/>
</dbReference>
<protein>
    <submittedName>
        <fullName evidence="5">MoxR-like ATPase</fullName>
    </submittedName>
</protein>
<feature type="domain" description="AAA+ ATPase" evidence="4">
    <location>
        <begin position="42"/>
        <end position="183"/>
    </location>
</feature>
<dbReference type="EMBL" id="ASRX01000015">
    <property type="protein sequence ID" value="EYF06538.1"/>
    <property type="molecule type" value="Genomic_DNA"/>
</dbReference>
<accession>A0A017TBA4</accession>
<gene>
    <name evidence="5" type="ORF">CAP_1668</name>
</gene>
<evidence type="ECO:0000256" key="1">
    <source>
        <dbReference type="ARBA" id="ARBA00022741"/>
    </source>
</evidence>
<dbReference type="PANTHER" id="PTHR42759">
    <property type="entry name" value="MOXR FAMILY PROTEIN"/>
    <property type="match status" value="1"/>
</dbReference>
<evidence type="ECO:0000256" key="3">
    <source>
        <dbReference type="ARBA" id="ARBA00061607"/>
    </source>
</evidence>
<dbReference type="Gene3D" id="1.10.8.80">
    <property type="entry name" value="Magnesium chelatase subunit I, C-Terminal domain"/>
    <property type="match status" value="1"/>
</dbReference>
<dbReference type="InterPro" id="IPR027417">
    <property type="entry name" value="P-loop_NTPase"/>
</dbReference>
<dbReference type="PANTHER" id="PTHR42759:SF5">
    <property type="entry name" value="METHANOL DEHYDROGENASE REGULATOR"/>
    <property type="match status" value="1"/>
</dbReference>
<dbReference type="RefSeq" id="WP_044239475.1">
    <property type="nucleotide sequence ID" value="NZ_ASRX01000015.1"/>
</dbReference>
<keyword evidence="6" id="KW-1185">Reference proteome</keyword>
<evidence type="ECO:0000256" key="2">
    <source>
        <dbReference type="ARBA" id="ARBA00022840"/>
    </source>
</evidence>
<dbReference type="SUPFAM" id="SSF52540">
    <property type="entry name" value="P-loop containing nucleoside triphosphate hydrolases"/>
    <property type="match status" value="1"/>
</dbReference>
<dbReference type="CDD" id="cd00009">
    <property type="entry name" value="AAA"/>
    <property type="match status" value="1"/>
</dbReference>
<dbReference type="PIRSF" id="PIRSF002849">
    <property type="entry name" value="AAA_ATPase_chaperone_MoxR_prd"/>
    <property type="match status" value="1"/>
</dbReference>
<evidence type="ECO:0000313" key="6">
    <source>
        <dbReference type="Proteomes" id="UP000019678"/>
    </source>
</evidence>
<dbReference type="STRING" id="1192034.CAP_1668"/>
<dbReference type="Gene3D" id="3.40.50.300">
    <property type="entry name" value="P-loop containing nucleotide triphosphate hydrolases"/>
    <property type="match status" value="1"/>
</dbReference>
<dbReference type="OrthoDB" id="9808397at2"/>
<dbReference type="eggNOG" id="COG0714">
    <property type="taxonomic scope" value="Bacteria"/>
</dbReference>
<dbReference type="GO" id="GO:0016887">
    <property type="term" value="F:ATP hydrolysis activity"/>
    <property type="evidence" value="ECO:0007669"/>
    <property type="project" value="InterPro"/>
</dbReference>
<dbReference type="GO" id="GO:0005524">
    <property type="term" value="F:ATP binding"/>
    <property type="evidence" value="ECO:0007669"/>
    <property type="project" value="UniProtKB-KW"/>
</dbReference>